<sequence length="57" mass="6519">HLLGFDKFMNMVLQNVEEVYTVLLRVQRTKLVLLTKGPAAGQEIEKWLQDGSGQTHH</sequence>
<dbReference type="Proteomes" id="UP001485043">
    <property type="component" value="Unassembled WGS sequence"/>
</dbReference>
<accession>A0AAW1T7C7</accession>
<dbReference type="AlphaFoldDB" id="A0AAW1T7C7"/>
<comment type="caution">
    <text evidence="2">The sequence shown here is derived from an EMBL/GenBank/DDBJ whole genome shotgun (WGS) entry which is preliminary data.</text>
</comment>
<name>A0AAW1T7C7_9CHLO</name>
<keyword evidence="3" id="KW-1185">Reference proteome</keyword>
<proteinExistence type="predicted"/>
<evidence type="ECO:0000259" key="1">
    <source>
        <dbReference type="Pfam" id="PF01423"/>
    </source>
</evidence>
<evidence type="ECO:0000313" key="2">
    <source>
        <dbReference type="EMBL" id="KAK9864937.1"/>
    </source>
</evidence>
<organism evidence="2 3">
    <name type="scientific">Apatococcus fuscideae</name>
    <dbReference type="NCBI Taxonomy" id="2026836"/>
    <lineage>
        <taxon>Eukaryota</taxon>
        <taxon>Viridiplantae</taxon>
        <taxon>Chlorophyta</taxon>
        <taxon>core chlorophytes</taxon>
        <taxon>Trebouxiophyceae</taxon>
        <taxon>Chlorellales</taxon>
        <taxon>Chlorellaceae</taxon>
        <taxon>Apatococcus</taxon>
    </lineage>
</organism>
<gene>
    <name evidence="2" type="ORF">WJX84_008320</name>
</gene>
<protein>
    <recommendedName>
        <fullName evidence="1">Sm domain-containing protein</fullName>
    </recommendedName>
</protein>
<dbReference type="InterPro" id="IPR010920">
    <property type="entry name" value="LSM_dom_sf"/>
</dbReference>
<feature type="non-terminal residue" evidence="2">
    <location>
        <position position="1"/>
    </location>
</feature>
<dbReference type="SUPFAM" id="SSF50182">
    <property type="entry name" value="Sm-like ribonucleoproteins"/>
    <property type="match status" value="1"/>
</dbReference>
<dbReference type="Pfam" id="PF01423">
    <property type="entry name" value="LSM"/>
    <property type="match status" value="1"/>
</dbReference>
<feature type="domain" description="Sm" evidence="1">
    <location>
        <begin position="2"/>
        <end position="23"/>
    </location>
</feature>
<reference evidence="2 3" key="1">
    <citation type="journal article" date="2024" name="Nat. Commun.">
        <title>Phylogenomics reveals the evolutionary origins of lichenization in chlorophyte algae.</title>
        <authorList>
            <person name="Puginier C."/>
            <person name="Libourel C."/>
            <person name="Otte J."/>
            <person name="Skaloud P."/>
            <person name="Haon M."/>
            <person name="Grisel S."/>
            <person name="Petersen M."/>
            <person name="Berrin J.G."/>
            <person name="Delaux P.M."/>
            <person name="Dal Grande F."/>
            <person name="Keller J."/>
        </authorList>
    </citation>
    <scope>NUCLEOTIDE SEQUENCE [LARGE SCALE GENOMIC DNA]</scope>
    <source>
        <strain evidence="2 3">SAG 2523</strain>
    </source>
</reference>
<dbReference type="EMBL" id="JALJOV010000301">
    <property type="protein sequence ID" value="KAK9864937.1"/>
    <property type="molecule type" value="Genomic_DNA"/>
</dbReference>
<dbReference type="Gene3D" id="2.30.30.100">
    <property type="match status" value="1"/>
</dbReference>
<dbReference type="InterPro" id="IPR001163">
    <property type="entry name" value="Sm_dom_euk/arc"/>
</dbReference>
<evidence type="ECO:0000313" key="3">
    <source>
        <dbReference type="Proteomes" id="UP001485043"/>
    </source>
</evidence>